<dbReference type="Gene3D" id="3.30.559.70">
    <property type="entry name" value="Choline/Carnitine o-acyltransferase, domain 2"/>
    <property type="match status" value="1"/>
</dbReference>
<evidence type="ECO:0000259" key="9">
    <source>
        <dbReference type="Pfam" id="PF00755"/>
    </source>
</evidence>
<dbReference type="GO" id="GO:0004095">
    <property type="term" value="F:carnitine O-palmitoyltransferase activity"/>
    <property type="evidence" value="ECO:0007669"/>
    <property type="project" value="TreeGrafter"/>
</dbReference>
<dbReference type="InterPro" id="IPR023213">
    <property type="entry name" value="CAT-like_dom_sf"/>
</dbReference>
<comment type="catalytic activity">
    <reaction evidence="8">
        <text>4,8-dimethylnonanoyl-CoA + (R)-carnitine = O-4,8-dimethylnonanoyl-(R)-carnitine + CoA</text>
        <dbReference type="Rhea" id="RHEA:44860"/>
        <dbReference type="ChEBI" id="CHEBI:16347"/>
        <dbReference type="ChEBI" id="CHEBI:57287"/>
        <dbReference type="ChEBI" id="CHEBI:77061"/>
        <dbReference type="ChEBI" id="CHEBI:84654"/>
    </reaction>
</comment>
<organism evidence="10">
    <name type="scientific">Magallana gigas</name>
    <name type="common">Pacific oyster</name>
    <name type="synonym">Crassostrea gigas</name>
    <dbReference type="NCBI Taxonomy" id="29159"/>
    <lineage>
        <taxon>Eukaryota</taxon>
        <taxon>Metazoa</taxon>
        <taxon>Spiralia</taxon>
        <taxon>Lophotrochozoa</taxon>
        <taxon>Mollusca</taxon>
        <taxon>Bivalvia</taxon>
        <taxon>Autobranchia</taxon>
        <taxon>Pteriomorphia</taxon>
        <taxon>Ostreida</taxon>
        <taxon>Ostreoidea</taxon>
        <taxon>Ostreidae</taxon>
        <taxon>Magallana</taxon>
    </lineage>
</organism>
<proteinExistence type="inferred from homology"/>
<dbReference type="Gene3D" id="1.10.275.20">
    <property type="entry name" value="Choline/Carnitine o-acyltransferase"/>
    <property type="match status" value="1"/>
</dbReference>
<dbReference type="InterPro" id="IPR039551">
    <property type="entry name" value="Cho/carn_acyl_trans"/>
</dbReference>
<dbReference type="SUPFAM" id="SSF52777">
    <property type="entry name" value="CoA-dependent acyltransferases"/>
    <property type="match status" value="2"/>
</dbReference>
<protein>
    <submittedName>
        <fullName evidence="10">Carnitine O-palmitoyltransferase 1, liver isoform</fullName>
    </submittedName>
</protein>
<dbReference type="Gene3D" id="3.30.559.10">
    <property type="entry name" value="Chloramphenicol acetyltransferase-like domain"/>
    <property type="match status" value="1"/>
</dbReference>
<dbReference type="UniPathway" id="UPA00659"/>
<comment type="similarity">
    <text evidence="2">Belongs to the carnitine/choline acetyltransferase family.</text>
</comment>
<dbReference type="GO" id="GO:0006635">
    <property type="term" value="P:fatty acid beta-oxidation"/>
    <property type="evidence" value="ECO:0007669"/>
    <property type="project" value="UniProtKB-UniPathway"/>
</dbReference>
<dbReference type="InterPro" id="IPR042231">
    <property type="entry name" value="Cho/carn_acyl_trans_2"/>
</dbReference>
<evidence type="ECO:0000256" key="8">
    <source>
        <dbReference type="ARBA" id="ARBA00048999"/>
    </source>
</evidence>
<dbReference type="InterPro" id="IPR000542">
    <property type="entry name" value="Carn_acyl_trans"/>
</dbReference>
<keyword evidence="6" id="KW-0443">Lipid metabolism</keyword>
<feature type="domain" description="Choline/carnitine acyltransferase" evidence="9">
    <location>
        <begin position="185"/>
        <end position="405"/>
    </location>
</feature>
<dbReference type="InterPro" id="IPR042572">
    <property type="entry name" value="Carn_acyl_trans_N"/>
</dbReference>
<evidence type="ECO:0000256" key="2">
    <source>
        <dbReference type="ARBA" id="ARBA00005232"/>
    </source>
</evidence>
<accession>K1R0E6</accession>
<sequence length="604" mass="69317">MPSLPAIAPFLGDTSRLISYRNFSEASAVGFLSAILFVVFSEPLKTYVDFGEKWMSLSGLPYQMNTAMLGFIVGFGFVKIFLLMRIQLFKMLLNYQGWMTNPKSMATKMWALMLNALRGNGRYPTFFFQPMLPKLPVPNLNVTLDRYLSSMKPILSDEDYMSLLTAVLEFKEKDGPVLHKFLCNRRLFSTTRIPYETLDQLVTYEESKHIIVYRNGVYYKVDVFAPDSDGKKKLLTVAELHDVLRQIFQWTDDVNEVSSIAVFTSERRDTWAKVRQRLLTTSNRPSLEAVESAIFFVSLDDVAPKSIEENGSFTMTGNGYNRWFDKSIQFSVFSNGKVGTNVEHSSMDATLPGRLWEYFLQSEKYAENGGIIPEKSKRTLSKPERLEWDLKDFEEDLDKALDHFRGLMALQLAYYKIHNKIAKTYESASTRMFCAGRTETIRPVSEFSAQWVKSMFHERVTREQRIMLLKRAVQYQTQVKVDASLGMGWDRHLFGMFVAAREMNRPTPALFQDKVAEMSFWMHDTLSTSQTPTRYNDGWTLENCCMGGGFQAAFPEGYGVSYMIYGEDHIKFHVTSFRTNDSTSSAKMADAIVESMTEMKELLS</sequence>
<evidence type="ECO:0000256" key="1">
    <source>
        <dbReference type="ARBA" id="ARBA00005005"/>
    </source>
</evidence>
<name>K1R0E6_MAGGI</name>
<dbReference type="HOGENOM" id="CLU_013513_2_1_1"/>
<dbReference type="GO" id="GO:0009437">
    <property type="term" value="P:carnitine metabolic process"/>
    <property type="evidence" value="ECO:0007669"/>
    <property type="project" value="TreeGrafter"/>
</dbReference>
<keyword evidence="4 10" id="KW-0808">Transferase</keyword>
<evidence type="ECO:0000256" key="6">
    <source>
        <dbReference type="ARBA" id="ARBA00023098"/>
    </source>
</evidence>
<dbReference type="PANTHER" id="PTHR22589">
    <property type="entry name" value="CARNITINE O-ACYLTRANSFERASE"/>
    <property type="match status" value="1"/>
</dbReference>
<keyword evidence="7" id="KW-0012">Acyltransferase</keyword>
<evidence type="ECO:0000256" key="3">
    <source>
        <dbReference type="ARBA" id="ARBA00022448"/>
    </source>
</evidence>
<dbReference type="GO" id="GO:0005739">
    <property type="term" value="C:mitochondrion"/>
    <property type="evidence" value="ECO:0007669"/>
    <property type="project" value="TreeGrafter"/>
</dbReference>
<keyword evidence="3" id="KW-0813">Transport</keyword>
<comment type="pathway">
    <text evidence="1">Lipid metabolism; fatty acid beta-oxidation.</text>
</comment>
<gene>
    <name evidence="10" type="ORF">CGI_10013349</name>
</gene>
<dbReference type="InParanoid" id="K1R0E6"/>
<evidence type="ECO:0000256" key="4">
    <source>
        <dbReference type="ARBA" id="ARBA00022679"/>
    </source>
</evidence>
<dbReference type="AlphaFoldDB" id="K1R0E6"/>
<reference evidence="10" key="1">
    <citation type="journal article" date="2012" name="Nature">
        <title>The oyster genome reveals stress adaptation and complexity of shell formation.</title>
        <authorList>
            <person name="Zhang G."/>
            <person name="Fang X."/>
            <person name="Guo X."/>
            <person name="Li L."/>
            <person name="Luo R."/>
            <person name="Xu F."/>
            <person name="Yang P."/>
            <person name="Zhang L."/>
            <person name="Wang X."/>
            <person name="Qi H."/>
            <person name="Xiong Z."/>
            <person name="Que H."/>
            <person name="Xie Y."/>
            <person name="Holland P.W."/>
            <person name="Paps J."/>
            <person name="Zhu Y."/>
            <person name="Wu F."/>
            <person name="Chen Y."/>
            <person name="Wang J."/>
            <person name="Peng C."/>
            <person name="Meng J."/>
            <person name="Yang L."/>
            <person name="Liu J."/>
            <person name="Wen B."/>
            <person name="Zhang N."/>
            <person name="Huang Z."/>
            <person name="Zhu Q."/>
            <person name="Feng Y."/>
            <person name="Mount A."/>
            <person name="Hedgecock D."/>
            <person name="Xu Z."/>
            <person name="Liu Y."/>
            <person name="Domazet-Loso T."/>
            <person name="Du Y."/>
            <person name="Sun X."/>
            <person name="Zhang S."/>
            <person name="Liu B."/>
            <person name="Cheng P."/>
            <person name="Jiang X."/>
            <person name="Li J."/>
            <person name="Fan D."/>
            <person name="Wang W."/>
            <person name="Fu W."/>
            <person name="Wang T."/>
            <person name="Wang B."/>
            <person name="Zhang J."/>
            <person name="Peng Z."/>
            <person name="Li Y."/>
            <person name="Li N."/>
            <person name="Wang J."/>
            <person name="Chen M."/>
            <person name="He Y."/>
            <person name="Tan F."/>
            <person name="Song X."/>
            <person name="Zheng Q."/>
            <person name="Huang R."/>
            <person name="Yang H."/>
            <person name="Du X."/>
            <person name="Chen L."/>
            <person name="Yang M."/>
            <person name="Gaffney P.M."/>
            <person name="Wang S."/>
            <person name="Luo L."/>
            <person name="She Z."/>
            <person name="Ming Y."/>
            <person name="Huang W."/>
            <person name="Zhang S."/>
            <person name="Huang B."/>
            <person name="Zhang Y."/>
            <person name="Qu T."/>
            <person name="Ni P."/>
            <person name="Miao G."/>
            <person name="Wang J."/>
            <person name="Wang Q."/>
            <person name="Steinberg C.E."/>
            <person name="Wang H."/>
            <person name="Li N."/>
            <person name="Qian L."/>
            <person name="Zhang G."/>
            <person name="Li Y."/>
            <person name="Yang H."/>
            <person name="Liu X."/>
            <person name="Wang J."/>
            <person name="Yin Y."/>
            <person name="Wang J."/>
        </authorList>
    </citation>
    <scope>NUCLEOTIDE SEQUENCE [LARGE SCALE GENOMIC DNA]</scope>
    <source>
        <strain evidence="10">05x7-T-G4-1.051#20</strain>
    </source>
</reference>
<keyword evidence="5" id="KW-0276">Fatty acid metabolism</keyword>
<evidence type="ECO:0000256" key="5">
    <source>
        <dbReference type="ARBA" id="ARBA00022832"/>
    </source>
</evidence>
<evidence type="ECO:0000313" key="10">
    <source>
        <dbReference type="EMBL" id="EKC39413.1"/>
    </source>
</evidence>
<dbReference type="Pfam" id="PF00755">
    <property type="entry name" value="Carn_acyltransf"/>
    <property type="match status" value="2"/>
</dbReference>
<evidence type="ECO:0000256" key="7">
    <source>
        <dbReference type="ARBA" id="ARBA00023315"/>
    </source>
</evidence>
<dbReference type="PANTHER" id="PTHR22589:SF113">
    <property type="entry name" value="CARNITINE O-PALMITOYLTRANSFERASE 1, LIVER ISOFORM-LIKE"/>
    <property type="match status" value="1"/>
</dbReference>
<feature type="domain" description="Choline/carnitine acyltransferase" evidence="9">
    <location>
        <begin position="408"/>
        <end position="593"/>
    </location>
</feature>
<dbReference type="EMBL" id="JH818754">
    <property type="protein sequence ID" value="EKC39413.1"/>
    <property type="molecule type" value="Genomic_DNA"/>
</dbReference>